<feature type="region of interest" description="Disordered" evidence="4">
    <location>
        <begin position="1"/>
        <end position="34"/>
    </location>
</feature>
<feature type="transmembrane region" description="Helical" evidence="5">
    <location>
        <begin position="111"/>
        <end position="129"/>
    </location>
</feature>
<keyword evidence="7" id="KW-1185">Reference proteome</keyword>
<dbReference type="PANTHER" id="PTHR23121:SF9">
    <property type="entry name" value="SODIUM-DEPENDENT GLUCOSE TRANSPORTER 1"/>
    <property type="match status" value="1"/>
</dbReference>
<feature type="transmembrane region" description="Helical" evidence="5">
    <location>
        <begin position="311"/>
        <end position="328"/>
    </location>
</feature>
<protein>
    <recommendedName>
        <fullName evidence="8">NAGLT1</fullName>
    </recommendedName>
</protein>
<accession>A0A7J7J406</accession>
<dbReference type="OrthoDB" id="546893at2759"/>
<feature type="transmembrane region" description="Helical" evidence="5">
    <location>
        <begin position="435"/>
        <end position="459"/>
    </location>
</feature>
<feature type="transmembrane region" description="Helical" evidence="5">
    <location>
        <begin position="80"/>
        <end position="104"/>
    </location>
</feature>
<feature type="transmembrane region" description="Helical" evidence="5">
    <location>
        <begin position="43"/>
        <end position="60"/>
    </location>
</feature>
<evidence type="ECO:0000256" key="3">
    <source>
        <dbReference type="ARBA" id="ARBA00023136"/>
    </source>
</evidence>
<feature type="transmembrane region" description="Helical" evidence="5">
    <location>
        <begin position="406"/>
        <end position="423"/>
    </location>
</feature>
<feature type="transmembrane region" description="Helical" evidence="5">
    <location>
        <begin position="135"/>
        <end position="155"/>
    </location>
</feature>
<evidence type="ECO:0000256" key="4">
    <source>
        <dbReference type="SAM" id="MobiDB-lite"/>
    </source>
</evidence>
<dbReference type="EMBL" id="VXIV02003143">
    <property type="protein sequence ID" value="KAF6020835.1"/>
    <property type="molecule type" value="Genomic_DNA"/>
</dbReference>
<feature type="transmembrane region" description="Helical" evidence="5">
    <location>
        <begin position="465"/>
        <end position="489"/>
    </location>
</feature>
<feature type="transmembrane region" description="Helical" evidence="5">
    <location>
        <begin position="254"/>
        <end position="276"/>
    </location>
</feature>
<dbReference type="InterPro" id="IPR036259">
    <property type="entry name" value="MFS_trans_sf"/>
</dbReference>
<evidence type="ECO:0000313" key="7">
    <source>
        <dbReference type="Proteomes" id="UP000593567"/>
    </source>
</evidence>
<keyword evidence="2 5" id="KW-1133">Transmembrane helix</keyword>
<dbReference type="Proteomes" id="UP000593567">
    <property type="component" value="Unassembled WGS sequence"/>
</dbReference>
<dbReference type="SUPFAM" id="SSF103473">
    <property type="entry name" value="MFS general substrate transporter"/>
    <property type="match status" value="1"/>
</dbReference>
<gene>
    <name evidence="6" type="ORF">EB796_020872</name>
</gene>
<keyword evidence="3 5" id="KW-0472">Membrane</keyword>
<proteinExistence type="predicted"/>
<sequence>MESYKLKEIEEKAPILQSEEKSEDNEPTDDSIEEKQFSTTHKVLKTLCVILTWFSMGLWSEVNGATFQDLMSLTNSNYGALSQAISMKGVGGLCGCFLGGGYIVERLHHKVELILAVCVMISAGLNLAIPFCHYVVGFGVINFILGWADILLNIAGQIIIMDIWKEKASGSLHSVHVGYGVGGFIVPQIVKPFISKQLPKDEKTITSSVCEVMTLPLFTNSTFDVINTTDSTLSNVTTNLPTSTLPNTSSNFKYGFFIISGIVTLVACLWIFFYFLKSKQDKILENDANRNSEKSIKDMFNFNTCAPGDPIFAFFLYVLLFLWVYVAVSGERIGSKYLYSYARNQACFSPSKAENFLTSYWIFHTVGRVLGFVGSSYIHMKYIIFIEGVGVFVSSVVLFFFSDNDIILWVFVCCLGFFTGPTYPSGVAWTNRYIILTATGVMIPSIASGIADISFLPIIGHFVEMLGIGVMTNFFLGYGVTICALPIIMQSIACTRGDRFFKNVT</sequence>
<comment type="caution">
    <text evidence="6">The sequence shown here is derived from an EMBL/GenBank/DDBJ whole genome shotgun (WGS) entry which is preliminary data.</text>
</comment>
<keyword evidence="1 5" id="KW-0812">Transmembrane</keyword>
<evidence type="ECO:0000313" key="6">
    <source>
        <dbReference type="EMBL" id="KAF6020835.1"/>
    </source>
</evidence>
<name>A0A7J7J406_BUGNE</name>
<evidence type="ECO:0000256" key="2">
    <source>
        <dbReference type="ARBA" id="ARBA00022989"/>
    </source>
</evidence>
<evidence type="ECO:0000256" key="5">
    <source>
        <dbReference type="SAM" id="Phobius"/>
    </source>
</evidence>
<reference evidence="6" key="1">
    <citation type="submission" date="2020-06" db="EMBL/GenBank/DDBJ databases">
        <title>Draft genome of Bugula neritina, a colonial animal packing powerful symbionts and potential medicines.</title>
        <authorList>
            <person name="Rayko M."/>
        </authorList>
    </citation>
    <scope>NUCLEOTIDE SEQUENCE [LARGE SCALE GENOMIC DNA]</scope>
    <source>
        <strain evidence="6">Kwan_BN1</strain>
    </source>
</reference>
<feature type="transmembrane region" description="Helical" evidence="5">
    <location>
        <begin position="382"/>
        <end position="400"/>
    </location>
</feature>
<evidence type="ECO:0008006" key="8">
    <source>
        <dbReference type="Google" id="ProtNLM"/>
    </source>
</evidence>
<organism evidence="6 7">
    <name type="scientific">Bugula neritina</name>
    <name type="common">Brown bryozoan</name>
    <name type="synonym">Sertularia neritina</name>
    <dbReference type="NCBI Taxonomy" id="10212"/>
    <lineage>
        <taxon>Eukaryota</taxon>
        <taxon>Metazoa</taxon>
        <taxon>Spiralia</taxon>
        <taxon>Lophotrochozoa</taxon>
        <taxon>Bryozoa</taxon>
        <taxon>Gymnolaemata</taxon>
        <taxon>Cheilostomatida</taxon>
        <taxon>Flustrina</taxon>
        <taxon>Buguloidea</taxon>
        <taxon>Bugulidae</taxon>
        <taxon>Bugula</taxon>
    </lineage>
</organism>
<dbReference type="AlphaFoldDB" id="A0A7J7J406"/>
<feature type="compositionally biased region" description="Basic and acidic residues" evidence="4">
    <location>
        <begin position="1"/>
        <end position="13"/>
    </location>
</feature>
<dbReference type="PANTHER" id="PTHR23121">
    <property type="entry name" value="SODIUM-DEPENDENT GLUCOSE TRANSPORTER 1"/>
    <property type="match status" value="1"/>
</dbReference>
<evidence type="ECO:0000256" key="1">
    <source>
        <dbReference type="ARBA" id="ARBA00022692"/>
    </source>
</evidence>
<feature type="compositionally biased region" description="Acidic residues" evidence="4">
    <location>
        <begin position="21"/>
        <end position="32"/>
    </location>
</feature>